<dbReference type="Gene3D" id="3.40.50.1820">
    <property type="entry name" value="alpha/beta hydrolase"/>
    <property type="match status" value="1"/>
</dbReference>
<comment type="subcellular location">
    <subcellularLocation>
        <location evidence="1">Cytoplasm</location>
    </subcellularLocation>
</comment>
<protein>
    <submittedName>
        <fullName evidence="4">Endo-1,3 1,4-beta-D-glucanase-like</fullName>
    </submittedName>
</protein>
<sequence>MSGPHSQCCENPPTLGSSTGIGHVEELGGLKCYISGSAGSKLAVILVSDVFGYEAPNLRKLADKVAAAGFYTVVPDFLNGDPYEPENVDRPFQIWIKDHGPDQGFEDAKPVIEALKSKGIEKIGAVGFCWGAKVAVELAKYAYIQASVILHPSFVSLEDIQAVKVPISILGAENDERSPPELLKEFDATLNAKPEVDAFVKVFPGVSHGWSVRYKDNDEATKKCAEEAQKDMLDWCIKYLK</sequence>
<evidence type="ECO:0000256" key="1">
    <source>
        <dbReference type="ARBA" id="ARBA00004496"/>
    </source>
</evidence>
<dbReference type="GO" id="GO:0005737">
    <property type="term" value="C:cytoplasm"/>
    <property type="evidence" value="ECO:0007669"/>
    <property type="project" value="UniProtKB-SubCell"/>
</dbReference>
<dbReference type="GO" id="GO:0016787">
    <property type="term" value="F:hydrolase activity"/>
    <property type="evidence" value="ECO:0007669"/>
    <property type="project" value="InterPro"/>
</dbReference>
<name>A0A8S0UX23_OLEEU</name>
<evidence type="ECO:0000313" key="4">
    <source>
        <dbReference type="EMBL" id="CAA3021244.1"/>
    </source>
</evidence>
<evidence type="ECO:0000256" key="2">
    <source>
        <dbReference type="ARBA" id="ARBA00022490"/>
    </source>
</evidence>
<feature type="domain" description="Dienelactone hydrolase" evidence="3">
    <location>
        <begin position="33"/>
        <end position="238"/>
    </location>
</feature>
<evidence type="ECO:0000259" key="3">
    <source>
        <dbReference type="Pfam" id="PF01738"/>
    </source>
</evidence>
<organism evidence="4 5">
    <name type="scientific">Olea europaea subsp. europaea</name>
    <dbReference type="NCBI Taxonomy" id="158383"/>
    <lineage>
        <taxon>Eukaryota</taxon>
        <taxon>Viridiplantae</taxon>
        <taxon>Streptophyta</taxon>
        <taxon>Embryophyta</taxon>
        <taxon>Tracheophyta</taxon>
        <taxon>Spermatophyta</taxon>
        <taxon>Magnoliopsida</taxon>
        <taxon>eudicotyledons</taxon>
        <taxon>Gunneridae</taxon>
        <taxon>Pentapetalae</taxon>
        <taxon>asterids</taxon>
        <taxon>lamiids</taxon>
        <taxon>Lamiales</taxon>
        <taxon>Oleaceae</taxon>
        <taxon>Oleeae</taxon>
        <taxon>Olea</taxon>
    </lineage>
</organism>
<dbReference type="PANTHER" id="PTHR17630">
    <property type="entry name" value="DIENELACTONE HYDROLASE"/>
    <property type="match status" value="1"/>
</dbReference>
<keyword evidence="5" id="KW-1185">Reference proteome</keyword>
<proteinExistence type="predicted"/>
<dbReference type="Proteomes" id="UP000594638">
    <property type="component" value="Unassembled WGS sequence"/>
</dbReference>
<evidence type="ECO:0000313" key="5">
    <source>
        <dbReference type="Proteomes" id="UP000594638"/>
    </source>
</evidence>
<dbReference type="PANTHER" id="PTHR17630:SF97">
    <property type="entry name" value="ENDO-1,31,4-BETA-D-GLUCANASE-LIKE"/>
    <property type="match status" value="1"/>
</dbReference>
<dbReference type="FunFam" id="3.40.50.1820:FF:000178">
    <property type="entry name" value="Carboxymethylenebutenolidase homolog"/>
    <property type="match status" value="1"/>
</dbReference>
<dbReference type="Gramene" id="OE9A115516T1">
    <property type="protein sequence ID" value="OE9A115516C1"/>
    <property type="gene ID" value="OE9A115516"/>
</dbReference>
<dbReference type="AlphaFoldDB" id="A0A8S0UX23"/>
<dbReference type="OrthoDB" id="17560at2759"/>
<dbReference type="InterPro" id="IPR002925">
    <property type="entry name" value="Dienelactn_hydro"/>
</dbReference>
<dbReference type="InterPro" id="IPR029058">
    <property type="entry name" value="AB_hydrolase_fold"/>
</dbReference>
<comment type="caution">
    <text evidence="4">The sequence shown here is derived from an EMBL/GenBank/DDBJ whole genome shotgun (WGS) entry which is preliminary data.</text>
</comment>
<reference evidence="4 5" key="1">
    <citation type="submission" date="2019-12" db="EMBL/GenBank/DDBJ databases">
        <authorList>
            <person name="Alioto T."/>
            <person name="Alioto T."/>
            <person name="Gomez Garrido J."/>
        </authorList>
    </citation>
    <scope>NUCLEOTIDE SEQUENCE [LARGE SCALE GENOMIC DNA]</scope>
</reference>
<keyword evidence="2" id="KW-0963">Cytoplasm</keyword>
<dbReference type="Pfam" id="PF01738">
    <property type="entry name" value="DLH"/>
    <property type="match status" value="1"/>
</dbReference>
<gene>
    <name evidence="4" type="ORF">OLEA9_A115516</name>
</gene>
<dbReference type="EMBL" id="CACTIH010009051">
    <property type="protein sequence ID" value="CAA3021244.1"/>
    <property type="molecule type" value="Genomic_DNA"/>
</dbReference>
<dbReference type="SUPFAM" id="SSF53474">
    <property type="entry name" value="alpha/beta-Hydrolases"/>
    <property type="match status" value="1"/>
</dbReference>
<accession>A0A8S0UX23</accession>